<evidence type="ECO:0000256" key="6">
    <source>
        <dbReference type="PROSITE-ProRule" id="PRU00221"/>
    </source>
</evidence>
<feature type="repeat" description="WD" evidence="6">
    <location>
        <begin position="397"/>
        <end position="444"/>
    </location>
</feature>
<evidence type="ECO:0000256" key="3">
    <source>
        <dbReference type="ARBA" id="ARBA00022737"/>
    </source>
</evidence>
<dbReference type="Proteomes" id="UP000023152">
    <property type="component" value="Unassembled WGS sequence"/>
</dbReference>
<feature type="repeat" description="WD" evidence="6">
    <location>
        <begin position="445"/>
        <end position="488"/>
    </location>
</feature>
<dbReference type="InterPro" id="IPR015943">
    <property type="entry name" value="WD40/YVTN_repeat-like_dom_sf"/>
</dbReference>
<dbReference type="GO" id="GO:0008270">
    <property type="term" value="F:zinc ion binding"/>
    <property type="evidence" value="ECO:0007669"/>
    <property type="project" value="UniProtKB-KW"/>
</dbReference>
<keyword evidence="4" id="KW-0863">Zinc-finger</keyword>
<dbReference type="PANTHER" id="PTHR19848:SF8">
    <property type="entry name" value="F-BOX AND WD REPEAT DOMAIN CONTAINING 7"/>
    <property type="match status" value="1"/>
</dbReference>
<evidence type="ECO:0000313" key="10">
    <source>
        <dbReference type="Proteomes" id="UP000023152"/>
    </source>
</evidence>
<keyword evidence="7" id="KW-0175">Coiled coil</keyword>
<reference evidence="9 10" key="1">
    <citation type="journal article" date="2013" name="Curr. Biol.">
        <title>The Genome of the Foraminiferan Reticulomyxa filosa.</title>
        <authorList>
            <person name="Glockner G."/>
            <person name="Hulsmann N."/>
            <person name="Schleicher M."/>
            <person name="Noegel A.A."/>
            <person name="Eichinger L."/>
            <person name="Gallinger C."/>
            <person name="Pawlowski J."/>
            <person name="Sierra R."/>
            <person name="Euteneuer U."/>
            <person name="Pillet L."/>
            <person name="Moustafa A."/>
            <person name="Platzer M."/>
            <person name="Groth M."/>
            <person name="Szafranski K."/>
            <person name="Schliwa M."/>
        </authorList>
    </citation>
    <scope>NUCLEOTIDE SEQUENCE [LARGE SCALE GENOMIC DNA]</scope>
</reference>
<feature type="coiled-coil region" evidence="7">
    <location>
        <begin position="198"/>
        <end position="327"/>
    </location>
</feature>
<feature type="domain" description="TRAF-type" evidence="8">
    <location>
        <begin position="145"/>
        <end position="182"/>
    </location>
</feature>
<dbReference type="InterPro" id="IPR001680">
    <property type="entry name" value="WD40_rpt"/>
</dbReference>
<dbReference type="AlphaFoldDB" id="X6MZU2"/>
<keyword evidence="10" id="KW-1185">Reference proteome</keyword>
<gene>
    <name evidence="9" type="ORF">RFI_18684</name>
</gene>
<proteinExistence type="predicted"/>
<dbReference type="InterPro" id="IPR001293">
    <property type="entry name" value="Znf_TRAF"/>
</dbReference>
<evidence type="ECO:0000256" key="7">
    <source>
        <dbReference type="SAM" id="Coils"/>
    </source>
</evidence>
<keyword evidence="2" id="KW-0479">Metal-binding</keyword>
<dbReference type="SUPFAM" id="SSF49599">
    <property type="entry name" value="TRAF domain-like"/>
    <property type="match status" value="1"/>
</dbReference>
<feature type="repeat" description="WD" evidence="6">
    <location>
        <begin position="595"/>
        <end position="639"/>
    </location>
</feature>
<dbReference type="CDD" id="cd00200">
    <property type="entry name" value="WD40"/>
    <property type="match status" value="1"/>
</dbReference>
<name>X6MZU2_RETFI</name>
<evidence type="ECO:0000256" key="2">
    <source>
        <dbReference type="ARBA" id="ARBA00022723"/>
    </source>
</evidence>
<evidence type="ECO:0000256" key="1">
    <source>
        <dbReference type="ARBA" id="ARBA00022574"/>
    </source>
</evidence>
<comment type="caution">
    <text evidence="9">The sequence shown here is derived from an EMBL/GenBank/DDBJ whole genome shotgun (WGS) entry which is preliminary data.</text>
</comment>
<dbReference type="InterPro" id="IPR019775">
    <property type="entry name" value="WD40_repeat_CS"/>
</dbReference>
<dbReference type="PROSITE" id="PS50294">
    <property type="entry name" value="WD_REPEATS_REGION"/>
    <property type="match status" value="5"/>
</dbReference>
<accession>X6MZU2</accession>
<dbReference type="SMART" id="SM00320">
    <property type="entry name" value="WD40"/>
    <property type="match status" value="7"/>
</dbReference>
<dbReference type="EMBL" id="ASPP01014715">
    <property type="protein sequence ID" value="ETO18585.1"/>
    <property type="molecule type" value="Genomic_DNA"/>
</dbReference>
<dbReference type="InterPro" id="IPR020472">
    <property type="entry name" value="WD40_PAC1"/>
</dbReference>
<evidence type="ECO:0000313" key="9">
    <source>
        <dbReference type="EMBL" id="ETO18585.1"/>
    </source>
</evidence>
<dbReference type="Pfam" id="PF00400">
    <property type="entry name" value="WD40"/>
    <property type="match status" value="6"/>
</dbReference>
<evidence type="ECO:0000256" key="5">
    <source>
        <dbReference type="ARBA" id="ARBA00022833"/>
    </source>
</evidence>
<dbReference type="PROSITE" id="PS00678">
    <property type="entry name" value="WD_REPEATS_1"/>
    <property type="match status" value="6"/>
</dbReference>
<dbReference type="PANTHER" id="PTHR19848">
    <property type="entry name" value="WD40 REPEAT PROTEIN"/>
    <property type="match status" value="1"/>
</dbReference>
<dbReference type="InterPro" id="IPR036322">
    <property type="entry name" value="WD40_repeat_dom_sf"/>
</dbReference>
<dbReference type="PROSITE" id="PS50082">
    <property type="entry name" value="WD_REPEATS_2"/>
    <property type="match status" value="6"/>
</dbReference>
<keyword evidence="3" id="KW-0677">Repeat</keyword>
<keyword evidence="5" id="KW-0862">Zinc</keyword>
<feature type="repeat" description="WD" evidence="6">
    <location>
        <begin position="520"/>
        <end position="546"/>
    </location>
</feature>
<protein>
    <submittedName>
        <fullName evidence="9">WD-40 repeat protein</fullName>
    </submittedName>
</protein>
<feature type="repeat" description="WD" evidence="6">
    <location>
        <begin position="547"/>
        <end position="594"/>
    </location>
</feature>
<feature type="repeat" description="WD" evidence="6">
    <location>
        <begin position="353"/>
        <end position="396"/>
    </location>
</feature>
<dbReference type="Gene3D" id="2.130.10.10">
    <property type="entry name" value="YVTN repeat-like/Quinoprotein amine dehydrogenase"/>
    <property type="match status" value="3"/>
</dbReference>
<keyword evidence="1 6" id="KW-0853">WD repeat</keyword>
<dbReference type="PRINTS" id="PR00320">
    <property type="entry name" value="GPROTEINBRPT"/>
</dbReference>
<sequence length="755" mass="86928">MSKADDEKLTKELEIEVISSSFERSCFSKDWLLQLNQQGQMNHFICLICKQVARNPIEITCTQHKESKESLIVGENCLKKFLTTNPNSCPVQPHDGCVYSQNRVAKLFIDDLQVTCPLQFEHDSQTSNQEGEESEKMMCNFKGQMKDLYNHLEDSCPLKSVDCWYKLFGCDYHCNKQKLQEHLISKLKFHFDLVVKFVHSLKQTIQLYQNEITQLKVQIKTNEKKEENESLINENSSLKKEIIQIMELKQKELLEKDNEIQKMERDSQQELLKLRADIEIIKRDFNEKENKQLSHYDQLIKLLQEKNERLIQDVQKLSNKDEQKENDNILSSKYKHSSNYTFDIYNSGLFKIFSGHSDAVYSLQYSSLDGGRFLCSASHDYTVRVWDLDTNEQIQIFNGHSSGVVNAKFSPYHRIHHHHPTICSASHDNTIRFWDIKTAKEYQIFKEHSSPVCSIQFSPFTDGMYLCSGSVDHTIRLWNIETSKSLHIFNGHTSGVRCVEFSPLQSNSKDTNKIGMIGGNGYTICSGSFDKTIRLWDIENTKQLIVFNGHEGTVRTVKYSRNETNIVGGNVIYSGSDDKTIRLWDIRTGKQIHVFKGHTNDVWAVEYLPVGSATNIICSGSIDNTIRFWDTRTSKQLHEVKGFGDNNGIYSFEFVPLDQNTKNSEKTKNSTNNHDYALCYGSGNGIVHFLGWTAPFLSSTETVQKIILTRSIYFVNDDQIATTEKKQQQVQSENNNKDILVALISKNIELGEKQM</sequence>
<evidence type="ECO:0000259" key="8">
    <source>
        <dbReference type="Pfam" id="PF02176"/>
    </source>
</evidence>
<organism evidence="9 10">
    <name type="scientific">Reticulomyxa filosa</name>
    <dbReference type="NCBI Taxonomy" id="46433"/>
    <lineage>
        <taxon>Eukaryota</taxon>
        <taxon>Sar</taxon>
        <taxon>Rhizaria</taxon>
        <taxon>Retaria</taxon>
        <taxon>Foraminifera</taxon>
        <taxon>Monothalamids</taxon>
        <taxon>Reticulomyxidae</taxon>
        <taxon>Reticulomyxa</taxon>
    </lineage>
</organism>
<dbReference type="Pfam" id="PF02176">
    <property type="entry name" value="zf-TRAF"/>
    <property type="match status" value="1"/>
</dbReference>
<dbReference type="Gene3D" id="3.30.40.10">
    <property type="entry name" value="Zinc/RING finger domain, C3HC4 (zinc finger)"/>
    <property type="match status" value="1"/>
</dbReference>
<dbReference type="SUPFAM" id="SSF50978">
    <property type="entry name" value="WD40 repeat-like"/>
    <property type="match status" value="1"/>
</dbReference>
<evidence type="ECO:0000256" key="4">
    <source>
        <dbReference type="ARBA" id="ARBA00022771"/>
    </source>
</evidence>
<dbReference type="InterPro" id="IPR013083">
    <property type="entry name" value="Znf_RING/FYVE/PHD"/>
</dbReference>